<dbReference type="RefSeq" id="WP_369602483.1">
    <property type="nucleotide sequence ID" value="NZ_CP154858.1"/>
</dbReference>
<sequence>MQWLIAALVVVGIGIWLWKGRQRNPYTDPEVKEVDQKRFYVQPPSDMDPPPDDHEGDKL</sequence>
<evidence type="ECO:0000256" key="1">
    <source>
        <dbReference type="SAM" id="MobiDB-lite"/>
    </source>
</evidence>
<accession>A0AB39UYT2</accession>
<organism evidence="2">
    <name type="scientific">Thermohahella caldifontis</name>
    <dbReference type="NCBI Taxonomy" id="3142973"/>
    <lineage>
        <taxon>Bacteria</taxon>
        <taxon>Pseudomonadati</taxon>
        <taxon>Pseudomonadota</taxon>
        <taxon>Gammaproteobacteria</taxon>
        <taxon>Oceanospirillales</taxon>
        <taxon>Hahellaceae</taxon>
        <taxon>Thermohahella</taxon>
    </lineage>
</organism>
<proteinExistence type="predicted"/>
<dbReference type="EMBL" id="CP154858">
    <property type="protein sequence ID" value="XDT73492.1"/>
    <property type="molecule type" value="Genomic_DNA"/>
</dbReference>
<gene>
    <name evidence="2" type="ORF">AAIA72_05865</name>
</gene>
<feature type="compositionally biased region" description="Basic and acidic residues" evidence="1">
    <location>
        <begin position="29"/>
        <end position="38"/>
    </location>
</feature>
<dbReference type="KEGG" id="tcd:AAIA72_05865"/>
<evidence type="ECO:0000313" key="2">
    <source>
        <dbReference type="EMBL" id="XDT73492.1"/>
    </source>
</evidence>
<protein>
    <recommendedName>
        <fullName evidence="3">Secreted protein</fullName>
    </recommendedName>
</protein>
<evidence type="ECO:0008006" key="3">
    <source>
        <dbReference type="Google" id="ProtNLM"/>
    </source>
</evidence>
<reference evidence="2" key="1">
    <citation type="submission" date="2024-05" db="EMBL/GenBank/DDBJ databases">
        <title>Genome sequencing of novel strain.</title>
        <authorList>
            <person name="Ganbat D."/>
            <person name="Ganbat S."/>
            <person name="Lee S.-J."/>
        </authorList>
    </citation>
    <scope>NUCLEOTIDE SEQUENCE</scope>
    <source>
        <strain evidence="2">SMD15-11</strain>
    </source>
</reference>
<dbReference type="AlphaFoldDB" id="A0AB39UYT2"/>
<feature type="region of interest" description="Disordered" evidence="1">
    <location>
        <begin position="25"/>
        <end position="59"/>
    </location>
</feature>
<name>A0AB39UYT2_9GAMM</name>